<name>A0A6J5EDE2_9BURK</name>
<protein>
    <recommendedName>
        <fullName evidence="3">DUF3313 domain-containing protein</fullName>
    </recommendedName>
</protein>
<gene>
    <name evidence="1" type="ORF">LMG29739_04156</name>
</gene>
<dbReference type="Pfam" id="PF11769">
    <property type="entry name" value="DUF3313"/>
    <property type="match status" value="1"/>
</dbReference>
<reference evidence="1 2" key="1">
    <citation type="submission" date="2020-04" db="EMBL/GenBank/DDBJ databases">
        <authorList>
            <person name="De Canck E."/>
        </authorList>
    </citation>
    <scope>NUCLEOTIDE SEQUENCE [LARGE SCALE GENOMIC DNA]</scope>
    <source>
        <strain evidence="1 2">LMG 29739</strain>
    </source>
</reference>
<dbReference type="AlphaFoldDB" id="A0A6J5EDE2"/>
<evidence type="ECO:0008006" key="3">
    <source>
        <dbReference type="Google" id="ProtNLM"/>
    </source>
</evidence>
<organism evidence="1 2">
    <name type="scientific">Paraburkholderia solisilvae</name>
    <dbReference type="NCBI Taxonomy" id="624376"/>
    <lineage>
        <taxon>Bacteria</taxon>
        <taxon>Pseudomonadati</taxon>
        <taxon>Pseudomonadota</taxon>
        <taxon>Betaproteobacteria</taxon>
        <taxon>Burkholderiales</taxon>
        <taxon>Burkholderiaceae</taxon>
        <taxon>Paraburkholderia</taxon>
    </lineage>
</organism>
<keyword evidence="2" id="KW-1185">Reference proteome</keyword>
<dbReference type="InterPro" id="IPR021747">
    <property type="entry name" value="DUF3313"/>
</dbReference>
<dbReference type="EMBL" id="CADIKF010000035">
    <property type="protein sequence ID" value="CAB3763654.1"/>
    <property type="molecule type" value="Genomic_DNA"/>
</dbReference>
<proteinExistence type="predicted"/>
<evidence type="ECO:0000313" key="2">
    <source>
        <dbReference type="Proteomes" id="UP000494329"/>
    </source>
</evidence>
<dbReference type="Proteomes" id="UP000494329">
    <property type="component" value="Unassembled WGS sequence"/>
</dbReference>
<sequence length="256" mass="28075">MTMPTNMRFNVTMVTMVPIVRRAAQMMWRVPILAARLKRRAARLFICGGLLLPLAFQCGAARAEYLIPDSVQLTPVAQFPGTRGYMAPDYAAQRARLHSVYLVPIEVFLAPDSPYKGIDPDEMAQVTHTFAQILTQEVMKDMTVVDTPRADSLILQIALTDVRLDKQGFRLRNLTPVGIAINGVKRVAGVSKISFTTMTVQAIGASGDNETLLFAIDNPPRPGDTQNAVRLDEIPKALAVKAQNLKAAFEAIRGAQ</sequence>
<evidence type="ECO:0000313" key="1">
    <source>
        <dbReference type="EMBL" id="CAB3763654.1"/>
    </source>
</evidence>
<dbReference type="RefSeq" id="WP_175112977.1">
    <property type="nucleotide sequence ID" value="NZ_CADIKF010000035.1"/>
</dbReference>
<accession>A0A6J5EDE2</accession>